<protein>
    <submittedName>
        <fullName evidence="2">Uncharacterized protein</fullName>
    </submittedName>
</protein>
<gene>
    <name evidence="3" type="ORF">CO2235_MP80339</name>
    <name evidence="2" type="ORF">CO2235_U770150</name>
</gene>
<feature type="region of interest" description="Disordered" evidence="1">
    <location>
        <begin position="134"/>
        <end position="155"/>
    </location>
</feature>
<evidence type="ECO:0000313" key="3">
    <source>
        <dbReference type="EMBL" id="SPC24459.1"/>
    </source>
</evidence>
<dbReference type="InterPro" id="IPR014729">
    <property type="entry name" value="Rossmann-like_a/b/a_fold"/>
</dbReference>
<dbReference type="EMBL" id="OGUS01000084">
    <property type="protein sequence ID" value="SPC07708.1"/>
    <property type="molecule type" value="Genomic_DNA"/>
</dbReference>
<comment type="caution">
    <text evidence="2">The sequence shown here is derived from an EMBL/GenBank/DDBJ whole genome shotgun (WGS) entry which is preliminary data.</text>
</comment>
<dbReference type="EMBL" id="OGUS01000143">
    <property type="protein sequence ID" value="SPC24459.1"/>
    <property type="molecule type" value="Genomic_DNA"/>
</dbReference>
<name>A0A375FLW6_9BURK</name>
<proteinExistence type="predicted"/>
<dbReference type="AlphaFoldDB" id="A0A375FLW6"/>
<evidence type="ECO:0000256" key="1">
    <source>
        <dbReference type="SAM" id="MobiDB-lite"/>
    </source>
</evidence>
<dbReference type="SUPFAM" id="SSF52402">
    <property type="entry name" value="Adenine nucleotide alpha hydrolases-like"/>
    <property type="match status" value="1"/>
</dbReference>
<organism evidence="2 4">
    <name type="scientific">Cupriavidus oxalaticus</name>
    <dbReference type="NCBI Taxonomy" id="96344"/>
    <lineage>
        <taxon>Bacteria</taxon>
        <taxon>Pseudomonadati</taxon>
        <taxon>Pseudomonadota</taxon>
        <taxon>Betaproteobacteria</taxon>
        <taxon>Burkholderiales</taxon>
        <taxon>Burkholderiaceae</taxon>
        <taxon>Cupriavidus</taxon>
    </lineage>
</organism>
<accession>A0A375FLW6</accession>
<reference evidence="4" key="2">
    <citation type="submission" date="2018-01" db="EMBL/GenBank/DDBJ databases">
        <authorList>
            <person name="Gaut B.S."/>
            <person name="Morton B.R."/>
            <person name="Clegg M.T."/>
            <person name="Duvall M.R."/>
        </authorList>
    </citation>
    <scope>NUCLEOTIDE SEQUENCE [LARGE SCALE GENOMIC DNA]</scope>
</reference>
<evidence type="ECO:0000313" key="4">
    <source>
        <dbReference type="Proteomes" id="UP000256862"/>
    </source>
</evidence>
<evidence type="ECO:0000313" key="2">
    <source>
        <dbReference type="EMBL" id="SPC07708.1"/>
    </source>
</evidence>
<dbReference type="Proteomes" id="UP000256862">
    <property type="component" value="Plasmid CO2235_mp"/>
</dbReference>
<dbReference type="Gene3D" id="3.40.50.620">
    <property type="entry name" value="HUPs"/>
    <property type="match status" value="1"/>
</dbReference>
<reference evidence="2" key="1">
    <citation type="submission" date="2018-01" db="EMBL/GenBank/DDBJ databases">
        <authorList>
            <person name="Clerissi C."/>
        </authorList>
    </citation>
    <scope>NUCLEOTIDE SEQUENCE</scope>
    <source>
        <strain evidence="2">Cupriavidus oxalaticus LMG 2235</strain>
    </source>
</reference>
<sequence>MRPGRNGTRGAFDAIHGRVRAGASTCAGRGADMSHRCPDADAVTCRHLLVPLDETDQCMATVIGAIELARIAAARLTFVHVPRLITVPRDEMSRGRELLVKAESVARALGVPCATAGLAGGDAPATIPASRPASMAGCAGARPGPTPNSTNSTNSTNWSASMNAMRNGLARSPKPLSGLLAAARWRNC</sequence>